<feature type="transmembrane region" description="Helical" evidence="6">
    <location>
        <begin position="194"/>
        <end position="219"/>
    </location>
</feature>
<evidence type="ECO:0000256" key="4">
    <source>
        <dbReference type="ARBA" id="ARBA00022989"/>
    </source>
</evidence>
<evidence type="ECO:0000313" key="7">
    <source>
        <dbReference type="EMBL" id="GAA2093370.1"/>
    </source>
</evidence>
<comment type="caution">
    <text evidence="7">The sequence shown here is derived from an EMBL/GenBank/DDBJ whole genome shotgun (WGS) entry which is preliminary data.</text>
</comment>
<keyword evidence="8" id="KW-1185">Reference proteome</keyword>
<dbReference type="EMBL" id="BAAANS010000010">
    <property type="protein sequence ID" value="GAA2093370.1"/>
    <property type="molecule type" value="Genomic_DNA"/>
</dbReference>
<dbReference type="Proteomes" id="UP001500897">
    <property type="component" value="Unassembled WGS sequence"/>
</dbReference>
<evidence type="ECO:0000256" key="5">
    <source>
        <dbReference type="ARBA" id="ARBA00023136"/>
    </source>
</evidence>
<comment type="subcellular location">
    <subcellularLocation>
        <location evidence="1">Cell membrane</location>
        <topology evidence="1">Multi-pass membrane protein</topology>
    </subcellularLocation>
</comment>
<name>A0ABN2WJB9_9ACTN</name>
<gene>
    <name evidence="7" type="ORF">GCM10009759_19840</name>
</gene>
<feature type="transmembrane region" description="Helical" evidence="6">
    <location>
        <begin position="89"/>
        <end position="111"/>
    </location>
</feature>
<evidence type="ECO:0000256" key="3">
    <source>
        <dbReference type="ARBA" id="ARBA00022692"/>
    </source>
</evidence>
<evidence type="ECO:0000256" key="6">
    <source>
        <dbReference type="SAM" id="Phobius"/>
    </source>
</evidence>
<proteinExistence type="predicted"/>
<feature type="transmembrane region" description="Helical" evidence="6">
    <location>
        <begin position="250"/>
        <end position="267"/>
    </location>
</feature>
<dbReference type="Pfam" id="PF09678">
    <property type="entry name" value="Caa3_CtaG"/>
    <property type="match status" value="1"/>
</dbReference>
<organism evidence="7 8">
    <name type="scientific">Kitasatospora saccharophila</name>
    <dbReference type="NCBI Taxonomy" id="407973"/>
    <lineage>
        <taxon>Bacteria</taxon>
        <taxon>Bacillati</taxon>
        <taxon>Actinomycetota</taxon>
        <taxon>Actinomycetes</taxon>
        <taxon>Kitasatosporales</taxon>
        <taxon>Streptomycetaceae</taxon>
        <taxon>Kitasatospora</taxon>
    </lineage>
</organism>
<feature type="transmembrane region" description="Helical" evidence="6">
    <location>
        <begin position="164"/>
        <end position="182"/>
    </location>
</feature>
<keyword evidence="5 6" id="KW-0472">Membrane</keyword>
<feature type="transmembrane region" description="Helical" evidence="6">
    <location>
        <begin position="20"/>
        <end position="39"/>
    </location>
</feature>
<evidence type="ECO:0000256" key="1">
    <source>
        <dbReference type="ARBA" id="ARBA00004651"/>
    </source>
</evidence>
<protein>
    <submittedName>
        <fullName evidence="7">Cytochrome c oxidase assembly protein</fullName>
    </submittedName>
</protein>
<feature type="transmembrane region" description="Helical" evidence="6">
    <location>
        <begin position="51"/>
        <end position="69"/>
    </location>
</feature>
<dbReference type="InterPro" id="IPR019108">
    <property type="entry name" value="Caa3_assmbl_CtaG-rel"/>
</dbReference>
<evidence type="ECO:0000313" key="8">
    <source>
        <dbReference type="Proteomes" id="UP001500897"/>
    </source>
</evidence>
<evidence type="ECO:0000256" key="2">
    <source>
        <dbReference type="ARBA" id="ARBA00022475"/>
    </source>
</evidence>
<keyword evidence="2" id="KW-1003">Cell membrane</keyword>
<keyword evidence="4 6" id="KW-1133">Transmembrane helix</keyword>
<sequence length="331" mass="35710">MTHPAAVAPWHWSALADTWTLEPAVAALSAVLAAGYLLGARRYRAGRGGRWPWYRGAAFLGGLAVWVWTTCSGLGVYERVLFTDRAVQLVLLLMLVPMLLALGAPVSLLAAALPEEGRERLRAALSGRVSRVLMFPLVSTVLLVAPPWLLYFTPWYAHTLTDPLWNTGFHLVLVLLGLLYFWPRLQLDPVAHEYPLLIGVVITFVEVVFDAALALVLLYGGHVVAEPYYAELGRTWGPTPARDQFVGGNAIWILGDLVGLPFLCALVRQLIVTGRAETAAVDAALDAAAEVKASAVPVGTAGTDGGAGAAEPAGDRPWWLDDPHLRHRYGG</sequence>
<accession>A0ABN2WJB9</accession>
<feature type="transmembrane region" description="Helical" evidence="6">
    <location>
        <begin position="132"/>
        <end position="152"/>
    </location>
</feature>
<reference evidence="7 8" key="1">
    <citation type="journal article" date="2019" name="Int. J. Syst. Evol. Microbiol.">
        <title>The Global Catalogue of Microorganisms (GCM) 10K type strain sequencing project: providing services to taxonomists for standard genome sequencing and annotation.</title>
        <authorList>
            <consortium name="The Broad Institute Genomics Platform"/>
            <consortium name="The Broad Institute Genome Sequencing Center for Infectious Disease"/>
            <person name="Wu L."/>
            <person name="Ma J."/>
        </authorList>
    </citation>
    <scope>NUCLEOTIDE SEQUENCE [LARGE SCALE GENOMIC DNA]</scope>
    <source>
        <strain evidence="7 8">JCM 14559</strain>
    </source>
</reference>
<dbReference type="RefSeq" id="WP_344551575.1">
    <property type="nucleotide sequence ID" value="NZ_BAAANS010000010.1"/>
</dbReference>
<keyword evidence="3 6" id="KW-0812">Transmembrane</keyword>